<keyword evidence="2" id="KW-1185">Reference proteome</keyword>
<dbReference type="Proteomes" id="UP000253235">
    <property type="component" value="Unassembled WGS sequence"/>
</dbReference>
<proteinExistence type="predicted"/>
<dbReference type="OrthoDB" id="1445232at2"/>
<dbReference type="RefSeq" id="WP_113666624.1">
    <property type="nucleotide sequence ID" value="NZ_QNVY02000004.1"/>
</dbReference>
<gene>
    <name evidence="1" type="ORF">DR871_012275</name>
</gene>
<evidence type="ECO:0000313" key="2">
    <source>
        <dbReference type="Proteomes" id="UP000253235"/>
    </source>
</evidence>
<reference evidence="1 2" key="1">
    <citation type="submission" date="2019-01" db="EMBL/GenBank/DDBJ databases">
        <title>Flavobacterium sp. nov. isolated from arctic soil.</title>
        <authorList>
            <person name="Kim D.-U."/>
        </authorList>
    </citation>
    <scope>NUCLEOTIDE SEQUENCE [LARGE SCALE GENOMIC DNA]</scope>
    <source>
        <strain evidence="1 2">Kopri-42</strain>
    </source>
</reference>
<comment type="caution">
    <text evidence="1">The sequence shown here is derived from an EMBL/GenBank/DDBJ whole genome shotgun (WGS) entry which is preliminary data.</text>
</comment>
<dbReference type="EMBL" id="QNVY02000004">
    <property type="protein sequence ID" value="RYJ51208.1"/>
    <property type="molecule type" value="Genomic_DNA"/>
</dbReference>
<evidence type="ECO:0008006" key="3">
    <source>
        <dbReference type="Google" id="ProtNLM"/>
    </source>
</evidence>
<dbReference type="AlphaFoldDB" id="A0A482TIC8"/>
<organism evidence="1 2">
    <name type="scientific">Flavobacterium petrolei</name>
    <dbReference type="NCBI Taxonomy" id="2259594"/>
    <lineage>
        <taxon>Bacteria</taxon>
        <taxon>Pseudomonadati</taxon>
        <taxon>Bacteroidota</taxon>
        <taxon>Flavobacteriia</taxon>
        <taxon>Flavobacteriales</taxon>
        <taxon>Flavobacteriaceae</taxon>
        <taxon>Flavobacterium</taxon>
    </lineage>
</organism>
<accession>A0A482TIC8</accession>
<name>A0A482TIC8_9FLAO</name>
<sequence>MKKKIIFINFSVSLMVLFAMLFQTVHSYEHIFRQITEKHCDHSNSLNKYQITHSHSVDANCSICHFAFSTFIPTDFYPYSFTKVIHATPLAFIYAKVNSTFFKGSLFALRAPPSLV</sequence>
<evidence type="ECO:0000313" key="1">
    <source>
        <dbReference type="EMBL" id="RYJ51208.1"/>
    </source>
</evidence>
<protein>
    <recommendedName>
        <fullName evidence="3">DUF2946 domain-containing protein</fullName>
    </recommendedName>
</protein>